<feature type="domain" description="Acyl-CoA dehydrogenase/oxidase N-terminal" evidence="1">
    <location>
        <begin position="7"/>
        <end position="67"/>
    </location>
</feature>
<reference evidence="2 3" key="2">
    <citation type="journal article" date="2023" name="Plant Pathol.">
        <title>Dismantling and reorganizing Pseudomonas marginalis sensu#lato.</title>
        <authorList>
            <person name="Sawada H."/>
            <person name="Fujikawa T."/>
            <person name="Satou M."/>
        </authorList>
    </citation>
    <scope>NUCLEOTIDE SEQUENCE [LARGE SCALE GENOMIC DNA]</scope>
    <source>
        <strain evidence="2 3">MAFF 311096</strain>
    </source>
</reference>
<dbReference type="SUPFAM" id="SSF56645">
    <property type="entry name" value="Acyl-CoA dehydrogenase NM domain-like"/>
    <property type="match status" value="1"/>
</dbReference>
<evidence type="ECO:0000313" key="2">
    <source>
        <dbReference type="EMBL" id="MCD7037671.1"/>
    </source>
</evidence>
<keyword evidence="3" id="KW-1185">Reference proteome</keyword>
<dbReference type="InterPro" id="IPR009100">
    <property type="entry name" value="AcylCoA_DH/oxidase_NM_dom_sf"/>
</dbReference>
<dbReference type="Proteomes" id="UP001154922">
    <property type="component" value="Unassembled WGS sequence"/>
</dbReference>
<reference evidence="2 3" key="1">
    <citation type="journal article" date="2022" name="Int. J. Syst. Evol. Microbiol.">
        <title>Pseudomonas petroselini sp. nov., a pathogen causing bacterial rot of parsley in Japan.</title>
        <authorList>
            <person name="Sawada H."/>
            <person name="Fujikawa T."/>
            <person name="Osada S."/>
            <person name="Satou M."/>
        </authorList>
    </citation>
    <scope>NUCLEOTIDE SEQUENCE [LARGE SCALE GENOMIC DNA]</scope>
    <source>
        <strain evidence="2 3">MAFF 311096</strain>
    </source>
</reference>
<accession>A0ABS8QQ71</accession>
<evidence type="ECO:0000259" key="1">
    <source>
        <dbReference type="Pfam" id="PF02771"/>
    </source>
</evidence>
<dbReference type="InterPro" id="IPR037069">
    <property type="entry name" value="AcylCoA_DH/ox_N_sf"/>
</dbReference>
<dbReference type="RefSeq" id="WP_231807876.1">
    <property type="nucleotide sequence ID" value="NZ_JAJOZH010000177.1"/>
</dbReference>
<evidence type="ECO:0000313" key="3">
    <source>
        <dbReference type="Proteomes" id="UP001154922"/>
    </source>
</evidence>
<comment type="caution">
    <text evidence="2">The sequence shown here is derived from an EMBL/GenBank/DDBJ whole genome shotgun (WGS) entry which is preliminary data.</text>
</comment>
<protein>
    <submittedName>
        <fullName evidence="2">Acyl-CoA dehydrogenase family protein</fullName>
    </submittedName>
</protein>
<dbReference type="EMBL" id="JAJOZI010000023">
    <property type="protein sequence ID" value="MCD7037671.1"/>
    <property type="molecule type" value="Genomic_DNA"/>
</dbReference>
<gene>
    <name evidence="2" type="ORF">LRQ20_04910</name>
</gene>
<name>A0ABS8QQ71_9PSED</name>
<proteinExistence type="predicted"/>
<dbReference type="InterPro" id="IPR013786">
    <property type="entry name" value="AcylCoA_DH/ox_N"/>
</dbReference>
<dbReference type="Gene3D" id="1.10.540.10">
    <property type="entry name" value="Acyl-CoA dehydrogenase/oxidase, N-terminal domain"/>
    <property type="match status" value="1"/>
</dbReference>
<sequence>MPRVNSEVLAPGCHKRDLSGKIEHSIIWKMCEMGLLGTEMPEKCGGSGLDWVIDGIVIEAITCGDFNEDYMPLLVLLNGQIIAQHALPELTSE</sequence>
<dbReference type="Pfam" id="PF02771">
    <property type="entry name" value="Acyl-CoA_dh_N"/>
    <property type="match status" value="1"/>
</dbReference>
<organism evidence="2 3">
    <name type="scientific">Pseudomonas petroselini</name>
    <dbReference type="NCBI Taxonomy" id="2899822"/>
    <lineage>
        <taxon>Bacteria</taxon>
        <taxon>Pseudomonadati</taxon>
        <taxon>Pseudomonadota</taxon>
        <taxon>Gammaproteobacteria</taxon>
        <taxon>Pseudomonadales</taxon>
        <taxon>Pseudomonadaceae</taxon>
        <taxon>Pseudomonas</taxon>
    </lineage>
</organism>